<proteinExistence type="inferred from homology"/>
<dbReference type="Pfam" id="PF01740">
    <property type="entry name" value="STAS"/>
    <property type="match status" value="1"/>
</dbReference>
<evidence type="ECO:0000259" key="2">
    <source>
        <dbReference type="PROSITE" id="PS50801"/>
    </source>
</evidence>
<dbReference type="AlphaFoldDB" id="A0A381YID4"/>
<dbReference type="PROSITE" id="PS50801">
    <property type="entry name" value="STAS"/>
    <property type="match status" value="1"/>
</dbReference>
<evidence type="ECO:0000256" key="1">
    <source>
        <dbReference type="ARBA" id="ARBA00009013"/>
    </source>
</evidence>
<gene>
    <name evidence="3" type="ORF">METZ01_LOCUS129206</name>
</gene>
<dbReference type="InterPro" id="IPR003658">
    <property type="entry name" value="Anti-sigma_ant"/>
</dbReference>
<evidence type="ECO:0000313" key="3">
    <source>
        <dbReference type="EMBL" id="SVA76352.1"/>
    </source>
</evidence>
<reference evidence="3" key="1">
    <citation type="submission" date="2018-05" db="EMBL/GenBank/DDBJ databases">
        <authorList>
            <person name="Lanie J.A."/>
            <person name="Ng W.-L."/>
            <person name="Kazmierczak K.M."/>
            <person name="Andrzejewski T.M."/>
            <person name="Davidsen T.M."/>
            <person name="Wayne K.J."/>
            <person name="Tettelin H."/>
            <person name="Glass J.I."/>
            <person name="Rusch D."/>
            <person name="Podicherti R."/>
            <person name="Tsui H.-C.T."/>
            <person name="Winkler M.E."/>
        </authorList>
    </citation>
    <scope>NUCLEOTIDE SEQUENCE</scope>
</reference>
<dbReference type="Gene3D" id="3.30.750.24">
    <property type="entry name" value="STAS domain"/>
    <property type="match status" value="1"/>
</dbReference>
<sequence>MFETAMSINNIPILRVKGKIIGNTAVSLKNEIDLQVEEAGAQLILDLTEVPLLDSSALSAIVATLQKLRQTDGKMVLLNPQKSVMNVLKVTRLHSVLEVYDDEDSAVKAFN</sequence>
<dbReference type="InterPro" id="IPR036513">
    <property type="entry name" value="STAS_dom_sf"/>
</dbReference>
<accession>A0A381YID4</accession>
<dbReference type="CDD" id="cd07043">
    <property type="entry name" value="STAS_anti-anti-sigma_factors"/>
    <property type="match status" value="1"/>
</dbReference>
<organism evidence="3">
    <name type="scientific">marine metagenome</name>
    <dbReference type="NCBI Taxonomy" id="408172"/>
    <lineage>
        <taxon>unclassified sequences</taxon>
        <taxon>metagenomes</taxon>
        <taxon>ecological metagenomes</taxon>
    </lineage>
</organism>
<dbReference type="GO" id="GO:0043856">
    <property type="term" value="F:anti-sigma factor antagonist activity"/>
    <property type="evidence" value="ECO:0007669"/>
    <property type="project" value="InterPro"/>
</dbReference>
<dbReference type="NCBIfam" id="TIGR00377">
    <property type="entry name" value="ant_ant_sig"/>
    <property type="match status" value="1"/>
</dbReference>
<dbReference type="PANTHER" id="PTHR33495:SF2">
    <property type="entry name" value="ANTI-SIGMA FACTOR ANTAGONIST TM_1081-RELATED"/>
    <property type="match status" value="1"/>
</dbReference>
<dbReference type="InterPro" id="IPR002645">
    <property type="entry name" value="STAS_dom"/>
</dbReference>
<dbReference type="PANTHER" id="PTHR33495">
    <property type="entry name" value="ANTI-SIGMA FACTOR ANTAGONIST TM_1081-RELATED-RELATED"/>
    <property type="match status" value="1"/>
</dbReference>
<feature type="domain" description="STAS" evidence="2">
    <location>
        <begin position="1"/>
        <end position="110"/>
    </location>
</feature>
<comment type="similarity">
    <text evidence="1">Belongs to the anti-sigma-factor antagonist family.</text>
</comment>
<protein>
    <recommendedName>
        <fullName evidence="2">STAS domain-containing protein</fullName>
    </recommendedName>
</protein>
<dbReference type="SUPFAM" id="SSF52091">
    <property type="entry name" value="SpoIIaa-like"/>
    <property type="match status" value="1"/>
</dbReference>
<name>A0A381YID4_9ZZZZ</name>
<dbReference type="EMBL" id="UINC01018224">
    <property type="protein sequence ID" value="SVA76352.1"/>
    <property type="molecule type" value="Genomic_DNA"/>
</dbReference>